<gene>
    <name evidence="1" type="ORF">ACFOHJ_17425</name>
</gene>
<dbReference type="InterPro" id="IPR038561">
    <property type="entry name" value="SoxD_sf"/>
</dbReference>
<dbReference type="EMBL" id="JBHRTK010000016">
    <property type="protein sequence ID" value="MFC3208006.1"/>
    <property type="molecule type" value="Genomic_DNA"/>
</dbReference>
<keyword evidence="2" id="KW-1185">Reference proteome</keyword>
<dbReference type="InterPro" id="IPR006279">
    <property type="entry name" value="SoxD"/>
</dbReference>
<accession>A0ABV7KDY5</accession>
<organism evidence="1 2">
    <name type="scientific">Aquamicrobium soli</name>
    <dbReference type="NCBI Taxonomy" id="1811518"/>
    <lineage>
        <taxon>Bacteria</taxon>
        <taxon>Pseudomonadati</taxon>
        <taxon>Pseudomonadota</taxon>
        <taxon>Alphaproteobacteria</taxon>
        <taxon>Hyphomicrobiales</taxon>
        <taxon>Phyllobacteriaceae</taxon>
        <taxon>Aquamicrobium</taxon>
    </lineage>
</organism>
<reference evidence="2" key="1">
    <citation type="journal article" date="2019" name="Int. J. Syst. Evol. Microbiol.">
        <title>The Global Catalogue of Microorganisms (GCM) 10K type strain sequencing project: providing services to taxonomists for standard genome sequencing and annotation.</title>
        <authorList>
            <consortium name="The Broad Institute Genomics Platform"/>
            <consortium name="The Broad Institute Genome Sequencing Center for Infectious Disease"/>
            <person name="Wu L."/>
            <person name="Ma J."/>
        </authorList>
    </citation>
    <scope>NUCLEOTIDE SEQUENCE [LARGE SCALE GENOMIC DNA]</scope>
    <source>
        <strain evidence="2">KCTC 52165</strain>
    </source>
</reference>
<dbReference type="RefSeq" id="WP_378222697.1">
    <property type="nucleotide sequence ID" value="NZ_JBHRTK010000016.1"/>
</dbReference>
<comment type="caution">
    <text evidence="1">The sequence shown here is derived from an EMBL/GenBank/DDBJ whole genome shotgun (WGS) entry which is preliminary data.</text>
</comment>
<proteinExistence type="predicted"/>
<dbReference type="Gene3D" id="3.30.2270.10">
    <property type="entry name" value="Folate-binding superfamily"/>
    <property type="match status" value="1"/>
</dbReference>
<dbReference type="NCBIfam" id="TIGR01374">
    <property type="entry name" value="soxD"/>
    <property type="match status" value="1"/>
</dbReference>
<evidence type="ECO:0000313" key="1">
    <source>
        <dbReference type="EMBL" id="MFC3208006.1"/>
    </source>
</evidence>
<name>A0ABV7KDY5_9HYPH</name>
<evidence type="ECO:0000313" key="2">
    <source>
        <dbReference type="Proteomes" id="UP001595583"/>
    </source>
</evidence>
<sequence>MLITCPYCGPRDAIEFTYQGDGNRERPDPASQDLDAWNDYVYGRLNPAGDHNEIWQHSGGCRMHMRVVRNTLTHAISSAVPARGDTHARAKRRGVKS</sequence>
<dbReference type="Proteomes" id="UP001595583">
    <property type="component" value="Unassembled WGS sequence"/>
</dbReference>
<protein>
    <submittedName>
        <fullName evidence="1">Sarcosine oxidase subunit delta</fullName>
    </submittedName>
</protein>
<dbReference type="Pfam" id="PF04267">
    <property type="entry name" value="SoxD"/>
    <property type="match status" value="1"/>
</dbReference>